<protein>
    <recommendedName>
        <fullName evidence="6">S-adenosyl-L-methionine-dependent methyltransferase</fullName>
        <ecNumber evidence="6">2.1.1.-</ecNumber>
    </recommendedName>
</protein>
<dbReference type="EMBL" id="JAMTCG010000002">
    <property type="protein sequence ID" value="MCP2159861.1"/>
    <property type="molecule type" value="Genomic_DNA"/>
</dbReference>
<evidence type="ECO:0000256" key="4">
    <source>
        <dbReference type="ARBA" id="ARBA00022679"/>
    </source>
</evidence>
<reference evidence="7 8" key="1">
    <citation type="submission" date="2022-06" db="EMBL/GenBank/DDBJ databases">
        <title>Genomic Encyclopedia of Archaeal and Bacterial Type Strains, Phase II (KMG-II): from individual species to whole genera.</title>
        <authorList>
            <person name="Goeker M."/>
        </authorList>
    </citation>
    <scope>NUCLEOTIDE SEQUENCE [LARGE SCALE GENOMIC DNA]</scope>
    <source>
        <strain evidence="7 8">DSM 45037</strain>
    </source>
</reference>
<gene>
    <name evidence="7" type="ORF">LX12_001040</name>
</gene>
<evidence type="ECO:0000256" key="1">
    <source>
        <dbReference type="ARBA" id="ARBA00003907"/>
    </source>
</evidence>
<evidence type="ECO:0000256" key="5">
    <source>
        <dbReference type="ARBA" id="ARBA00022691"/>
    </source>
</evidence>
<keyword evidence="8" id="KW-1185">Reference proteome</keyword>
<evidence type="ECO:0000256" key="3">
    <source>
        <dbReference type="ARBA" id="ARBA00022603"/>
    </source>
</evidence>
<name>A0ABT1GXZ9_9NOCA</name>
<keyword evidence="3 6" id="KW-0489">Methyltransferase</keyword>
<dbReference type="InterPro" id="IPR029063">
    <property type="entry name" value="SAM-dependent_MTases_sf"/>
</dbReference>
<dbReference type="InterPro" id="IPR011610">
    <property type="entry name" value="SAM_mthyl_Trfase_ML2640-like"/>
</dbReference>
<dbReference type="RefSeq" id="WP_253653456.1">
    <property type="nucleotide sequence ID" value="NZ_BAAAOE010000001.1"/>
</dbReference>
<proteinExistence type="inferred from homology"/>
<dbReference type="GO" id="GO:0032259">
    <property type="term" value="P:methylation"/>
    <property type="evidence" value="ECO:0007669"/>
    <property type="project" value="UniProtKB-KW"/>
</dbReference>
<dbReference type="PANTHER" id="PTHR43619">
    <property type="entry name" value="S-ADENOSYL-L-METHIONINE-DEPENDENT METHYLTRANSFERASE YKTD-RELATED"/>
    <property type="match status" value="1"/>
</dbReference>
<accession>A0ABT1GXZ9</accession>
<dbReference type="SUPFAM" id="SSF53335">
    <property type="entry name" value="S-adenosyl-L-methionine-dependent methyltransferases"/>
    <property type="match status" value="1"/>
</dbReference>
<dbReference type="Proteomes" id="UP001205740">
    <property type="component" value="Unassembled WGS sequence"/>
</dbReference>
<comment type="function">
    <text evidence="1 6">Exhibits S-adenosyl-L-methionine-dependent methyltransferase activity.</text>
</comment>
<organism evidence="7 8">
    <name type="scientific">Williamsia serinedens</name>
    <dbReference type="NCBI Taxonomy" id="391736"/>
    <lineage>
        <taxon>Bacteria</taxon>
        <taxon>Bacillati</taxon>
        <taxon>Actinomycetota</taxon>
        <taxon>Actinomycetes</taxon>
        <taxon>Mycobacteriales</taxon>
        <taxon>Nocardiaceae</taxon>
        <taxon>Williamsia</taxon>
    </lineage>
</organism>
<dbReference type="Gene3D" id="3.40.50.150">
    <property type="entry name" value="Vaccinia Virus protein VP39"/>
    <property type="match status" value="1"/>
</dbReference>
<comment type="caution">
    <text evidence="7">The sequence shown here is derived from an EMBL/GenBank/DDBJ whole genome shotgun (WGS) entry which is preliminary data.</text>
</comment>
<comment type="similarity">
    <text evidence="2 6">Belongs to the UPF0677 family.</text>
</comment>
<keyword evidence="4" id="KW-0808">Transferase</keyword>
<evidence type="ECO:0000313" key="7">
    <source>
        <dbReference type="EMBL" id="MCP2159861.1"/>
    </source>
</evidence>
<dbReference type="Pfam" id="PF04072">
    <property type="entry name" value="LCM"/>
    <property type="match status" value="1"/>
</dbReference>
<evidence type="ECO:0000256" key="6">
    <source>
        <dbReference type="RuleBase" id="RU362030"/>
    </source>
</evidence>
<dbReference type="NCBIfam" id="TIGR00027">
    <property type="entry name" value="mthyl_TIGR00027"/>
    <property type="match status" value="1"/>
</dbReference>
<evidence type="ECO:0000313" key="8">
    <source>
        <dbReference type="Proteomes" id="UP001205740"/>
    </source>
</evidence>
<dbReference type="PANTHER" id="PTHR43619:SF2">
    <property type="entry name" value="S-ADENOSYL-L-METHIONINE-DEPENDENT METHYLTRANSFERASES SUPERFAMILY PROTEIN"/>
    <property type="match status" value="1"/>
</dbReference>
<dbReference type="EC" id="2.1.1.-" evidence="6"/>
<dbReference type="InterPro" id="IPR007213">
    <property type="entry name" value="Ppm1/Ppm2/Tcmp"/>
</dbReference>
<keyword evidence="5 6" id="KW-0949">S-adenosyl-L-methionine</keyword>
<sequence>MQTNQRSDGDQWTITSSVGRTALLVALGRALESRRDDALIDDPFAESLVLAAGDADITPTAVEERAQDDPDMTRSLEFLTDMMAARTLRIDDEIRTANADRCRQVVLLASGLDARAARIPWTPGTTVFEVDQPAVIGFKDEVLDEVGARPSATRVSVACDLRDDWLSALRSADFADDVPTFWLAEGLLPYLRPADQERLLTTITSVAPSGSVLMLDTTSGPIDTDDWDVDATGFGVSVEDLFLDTGEFDAQQWLEEHGWTATSEPVVSVLGENGRGSGITSDERYSAMIGKVRIVTAHRR</sequence>
<dbReference type="GO" id="GO:0008168">
    <property type="term" value="F:methyltransferase activity"/>
    <property type="evidence" value="ECO:0007669"/>
    <property type="project" value="UniProtKB-KW"/>
</dbReference>
<evidence type="ECO:0000256" key="2">
    <source>
        <dbReference type="ARBA" id="ARBA00008138"/>
    </source>
</evidence>